<evidence type="ECO:0008006" key="2">
    <source>
        <dbReference type="Google" id="ProtNLM"/>
    </source>
</evidence>
<dbReference type="InterPro" id="IPR002110">
    <property type="entry name" value="Ankyrin_rpt"/>
</dbReference>
<dbReference type="AlphaFoldDB" id="A0A6C0JQQ7"/>
<protein>
    <recommendedName>
        <fullName evidence="2">Ankyrin repeat protein</fullName>
    </recommendedName>
</protein>
<dbReference type="PANTHER" id="PTHR44207:SF2">
    <property type="entry name" value="REPEAT PROTEIN, PUTATIVE-RELATED"/>
    <property type="match status" value="1"/>
</dbReference>
<organism evidence="1">
    <name type="scientific">viral metagenome</name>
    <dbReference type="NCBI Taxonomy" id="1070528"/>
    <lineage>
        <taxon>unclassified sequences</taxon>
        <taxon>metagenomes</taxon>
        <taxon>organismal metagenomes</taxon>
    </lineage>
</organism>
<dbReference type="EMBL" id="MN740694">
    <property type="protein sequence ID" value="QHU08095.1"/>
    <property type="molecule type" value="Genomic_DNA"/>
</dbReference>
<accession>A0A6C0JQQ7</accession>
<dbReference type="InterPro" id="IPR036770">
    <property type="entry name" value="Ankyrin_rpt-contain_sf"/>
</dbReference>
<dbReference type="Pfam" id="PF00023">
    <property type="entry name" value="Ank"/>
    <property type="match status" value="1"/>
</dbReference>
<dbReference type="SUPFAM" id="SSF48403">
    <property type="entry name" value="Ankyrin repeat"/>
    <property type="match status" value="1"/>
</dbReference>
<dbReference type="PANTHER" id="PTHR44207">
    <property type="entry name" value="SURFACE ANTIGEN BSPA-LIKE-RELATED"/>
    <property type="match status" value="1"/>
</dbReference>
<dbReference type="Pfam" id="PF12796">
    <property type="entry name" value="Ank_2"/>
    <property type="match status" value="1"/>
</dbReference>
<evidence type="ECO:0000313" key="1">
    <source>
        <dbReference type="EMBL" id="QHU08095.1"/>
    </source>
</evidence>
<proteinExistence type="predicted"/>
<reference evidence="1" key="1">
    <citation type="journal article" date="2020" name="Nature">
        <title>Giant virus diversity and host interactions through global metagenomics.</title>
        <authorList>
            <person name="Schulz F."/>
            <person name="Roux S."/>
            <person name="Paez-Espino D."/>
            <person name="Jungbluth S."/>
            <person name="Walsh D.A."/>
            <person name="Denef V.J."/>
            <person name="McMahon K.D."/>
            <person name="Konstantinidis K.T."/>
            <person name="Eloe-Fadrosh E.A."/>
            <person name="Kyrpides N.C."/>
            <person name="Woyke T."/>
        </authorList>
    </citation>
    <scope>NUCLEOTIDE SEQUENCE</scope>
    <source>
        <strain evidence="1">GVMAG-S-1062768-28</strain>
    </source>
</reference>
<name>A0A6C0JQQ7_9ZZZZ</name>
<dbReference type="Gene3D" id="1.25.40.20">
    <property type="entry name" value="Ankyrin repeat-containing domain"/>
    <property type="match status" value="2"/>
</dbReference>
<sequence length="497" mass="55674">MNAYDLSESLPKVQQVFNEYGDRLEERLKDDRSASDWSPEGFIEADPTANKIYLRWIVNSYILGGIKLYEDVLSRTKPALEDYSYLVESGKLNQGEPSKPWTNERNIDNYCGLAGCTKPFKSSQSKKASSKRITNESTKPIGFTQHGLDGLLNKYSSVLEARKETLQETEQIREDTEKVFESNEVVVYHPKTEAASCYYGQGTKWCTAATKGENMFNMYNKSGPLYIIIPKKPKVQGEKYQMHVKSGQLMDINDVEFSIITLLDDYPTLNKFQPALKFKQTKQFLDACKTGDTETVALMISSIDPADDNNLAIRGSSKTGQTAVVRLLLADPRVDPSAQNNNAIIFASEYGHTDVVRLLLEDSRVDPSSKGNWPIRIASRNGHVDVVRLLLTDPRVDPSGTDNAAIQWASRLGHVDVVKELLKDSRVDPSANNNEALKWASEYGHTDVVKLLLTDPRVSSKNNYAPAIQMASKNGHTEIVKLLEEHQQIKKNASKTK</sequence>
<dbReference type="SMART" id="SM00248">
    <property type="entry name" value="ANK"/>
    <property type="match status" value="5"/>
</dbReference>